<dbReference type="InterPro" id="IPR004176">
    <property type="entry name" value="Clp_R_N"/>
</dbReference>
<keyword evidence="3" id="KW-0645">Protease</keyword>
<evidence type="ECO:0000256" key="1">
    <source>
        <dbReference type="PROSITE-ProRule" id="PRU01251"/>
    </source>
</evidence>
<dbReference type="GO" id="GO:0006508">
    <property type="term" value="P:proteolysis"/>
    <property type="evidence" value="ECO:0007669"/>
    <property type="project" value="UniProtKB-KW"/>
</dbReference>
<protein>
    <submittedName>
        <fullName evidence="3">Clp protease N-terminal domain-containing protein</fullName>
    </submittedName>
</protein>
<reference evidence="4" key="1">
    <citation type="journal article" date="2019" name="Int. J. Syst. Evol. Microbiol.">
        <title>The Global Catalogue of Microorganisms (GCM) 10K type strain sequencing project: providing services to taxonomists for standard genome sequencing and annotation.</title>
        <authorList>
            <consortium name="The Broad Institute Genomics Platform"/>
            <consortium name="The Broad Institute Genome Sequencing Center for Infectious Disease"/>
            <person name="Wu L."/>
            <person name="Ma J."/>
        </authorList>
    </citation>
    <scope>NUCLEOTIDE SEQUENCE [LARGE SCALE GENOMIC DNA]</scope>
    <source>
        <strain evidence="4">JCM 8201</strain>
    </source>
</reference>
<dbReference type="RefSeq" id="WP_344454691.1">
    <property type="nucleotide sequence ID" value="NZ_BAAATZ010000029.1"/>
</dbReference>
<dbReference type="GO" id="GO:0008233">
    <property type="term" value="F:peptidase activity"/>
    <property type="evidence" value="ECO:0007669"/>
    <property type="project" value="UniProtKB-KW"/>
</dbReference>
<dbReference type="Gene3D" id="1.10.1780.10">
    <property type="entry name" value="Clp, N-terminal domain"/>
    <property type="match status" value="1"/>
</dbReference>
<dbReference type="EMBL" id="BAAATZ010000029">
    <property type="protein sequence ID" value="GAA2734383.1"/>
    <property type="molecule type" value="Genomic_DNA"/>
</dbReference>
<dbReference type="PROSITE" id="PS51903">
    <property type="entry name" value="CLP_R"/>
    <property type="match status" value="1"/>
</dbReference>
<name>A0ABP6H1F5_9ACTN</name>
<evidence type="ECO:0000259" key="2">
    <source>
        <dbReference type="PROSITE" id="PS51903"/>
    </source>
</evidence>
<dbReference type="Proteomes" id="UP001501842">
    <property type="component" value="Unassembled WGS sequence"/>
</dbReference>
<dbReference type="SUPFAM" id="SSF81923">
    <property type="entry name" value="Double Clp-N motif"/>
    <property type="match status" value="1"/>
</dbReference>
<feature type="domain" description="Clp R" evidence="2">
    <location>
        <begin position="94"/>
        <end position="233"/>
    </location>
</feature>
<organism evidence="3 4">
    <name type="scientific">Actinocorallia aurantiaca</name>
    <dbReference type="NCBI Taxonomy" id="46204"/>
    <lineage>
        <taxon>Bacteria</taxon>
        <taxon>Bacillati</taxon>
        <taxon>Actinomycetota</taxon>
        <taxon>Actinomycetes</taxon>
        <taxon>Streptosporangiales</taxon>
        <taxon>Thermomonosporaceae</taxon>
        <taxon>Actinocorallia</taxon>
    </lineage>
</organism>
<dbReference type="InterPro" id="IPR036628">
    <property type="entry name" value="Clp_N_dom_sf"/>
</dbReference>
<keyword evidence="1" id="KW-0677">Repeat</keyword>
<accession>A0ABP6H1F5</accession>
<proteinExistence type="predicted"/>
<keyword evidence="4" id="KW-1185">Reference proteome</keyword>
<evidence type="ECO:0000313" key="3">
    <source>
        <dbReference type="EMBL" id="GAA2734383.1"/>
    </source>
</evidence>
<dbReference type="Pfam" id="PF02861">
    <property type="entry name" value="Clp_N"/>
    <property type="match status" value="1"/>
</dbReference>
<sequence length="233" mass="24739">MALPDLDALIADVEHARGEAGPDGGGERGERIALLGNAVSLAEQLRGLADDLVEGYVEHCRLQGCSWTEIGTALGITRQAAQQRYLARRWKYEPGEFEEEVCAAVAHMKEAAVQHRNSFIGTEHVLYGLLTGNNSAVRHLGSLGIPADSVRQRVRSSLTMGASQAAKRIAWTPYTRKAVVAAHELALEEESPIGCRHLLLGLASLGRGAAASVLAEASGGRPIVPGVRPPAGR</sequence>
<keyword evidence="3" id="KW-0378">Hydrolase</keyword>
<comment type="caution">
    <text evidence="3">The sequence shown here is derived from an EMBL/GenBank/DDBJ whole genome shotgun (WGS) entry which is preliminary data.</text>
</comment>
<gene>
    <name evidence="3" type="ORF">GCM10010439_56620</name>
</gene>
<evidence type="ECO:0000313" key="4">
    <source>
        <dbReference type="Proteomes" id="UP001501842"/>
    </source>
</evidence>